<feature type="transmembrane region" description="Helical" evidence="6">
    <location>
        <begin position="190"/>
        <end position="211"/>
    </location>
</feature>
<dbReference type="PANTHER" id="PTHR30250">
    <property type="entry name" value="PST FAMILY PREDICTED COLANIC ACID TRANSPORTER"/>
    <property type="match status" value="1"/>
</dbReference>
<dbReference type="Pfam" id="PF01943">
    <property type="entry name" value="Polysacc_synt"/>
    <property type="match status" value="1"/>
</dbReference>
<sequence>MEFLRNKVYKGLRASEKYTQTDMVYLAKGGFWLNSAQVLTALSSFLLALLFARLIPKEVYGNYKYILSLAGIAATFSLTGISAGILQAVARGYTGTFIQATKVLVKWNSLIFVFSLIGALYYFSNGNSTLGYGFIIIALLFPAIRTFETYEAYLSGKRDFRRSAIYRAIVDIGTIAATACALLFTESPLMLVAVNLFTQFVLDALFFWKIYTSIPSEEKTKIEPGIIEFSKHLSFQNVLNNVASYIDKILIFHYLGAAQVAIYTFATALPQQVKGLISNIVLMITPKIAQRSAKDATSLVEKRFWMSLFILVPVVVLYIIFSPFIFKVLFPAYTDAVPYTQWYALVLLLMGNLSGLVLTTQKAAKEQYIITTFGSVSQIVLMLILVHSFGIMGIIWAYLISKYLTAILSYALVKRFAKLSISL</sequence>
<keyword evidence="5 6" id="KW-0472">Membrane</keyword>
<evidence type="ECO:0000313" key="8">
    <source>
        <dbReference type="Proteomes" id="UP000179283"/>
    </source>
</evidence>
<dbReference type="InterPro" id="IPR050833">
    <property type="entry name" value="Poly_Biosynth_Transport"/>
</dbReference>
<name>A0A1G2U3M3_9BACT</name>
<evidence type="ECO:0000256" key="4">
    <source>
        <dbReference type="ARBA" id="ARBA00022989"/>
    </source>
</evidence>
<evidence type="ECO:0000256" key="5">
    <source>
        <dbReference type="ARBA" id="ARBA00023136"/>
    </source>
</evidence>
<evidence type="ECO:0008006" key="9">
    <source>
        <dbReference type="Google" id="ProtNLM"/>
    </source>
</evidence>
<accession>A0A1G2U3M3</accession>
<evidence type="ECO:0000256" key="2">
    <source>
        <dbReference type="ARBA" id="ARBA00022475"/>
    </source>
</evidence>
<feature type="transmembrane region" description="Helical" evidence="6">
    <location>
        <begin position="342"/>
        <end position="361"/>
    </location>
</feature>
<dbReference type="GO" id="GO:0005886">
    <property type="term" value="C:plasma membrane"/>
    <property type="evidence" value="ECO:0007669"/>
    <property type="project" value="UniProtKB-SubCell"/>
</dbReference>
<comment type="caution">
    <text evidence="7">The sequence shown here is derived from an EMBL/GenBank/DDBJ whole genome shotgun (WGS) entry which is preliminary data.</text>
</comment>
<feature type="transmembrane region" description="Helical" evidence="6">
    <location>
        <begin position="304"/>
        <end position="330"/>
    </location>
</feature>
<organism evidence="7 8">
    <name type="scientific">Candidatus Zambryskibacteria bacterium RIFCSPLOWO2_01_FULL_43_17</name>
    <dbReference type="NCBI Taxonomy" id="1802760"/>
    <lineage>
        <taxon>Bacteria</taxon>
        <taxon>Candidatus Zambryskiibacteriota</taxon>
    </lineage>
</organism>
<evidence type="ECO:0000256" key="3">
    <source>
        <dbReference type="ARBA" id="ARBA00022692"/>
    </source>
</evidence>
<dbReference type="InterPro" id="IPR002797">
    <property type="entry name" value="Polysacc_synth"/>
</dbReference>
<gene>
    <name evidence="7" type="ORF">A2920_02150</name>
</gene>
<comment type="subcellular location">
    <subcellularLocation>
        <location evidence="1">Cell membrane</location>
        <topology evidence="1">Multi-pass membrane protein</topology>
    </subcellularLocation>
</comment>
<keyword evidence="3 6" id="KW-0812">Transmembrane</keyword>
<dbReference type="EMBL" id="MHWD01000014">
    <property type="protein sequence ID" value="OHB04118.1"/>
    <property type="molecule type" value="Genomic_DNA"/>
</dbReference>
<feature type="transmembrane region" description="Helical" evidence="6">
    <location>
        <begin position="168"/>
        <end position="184"/>
    </location>
</feature>
<feature type="transmembrane region" description="Helical" evidence="6">
    <location>
        <begin position="31"/>
        <end position="53"/>
    </location>
</feature>
<dbReference type="Proteomes" id="UP000179283">
    <property type="component" value="Unassembled WGS sequence"/>
</dbReference>
<evidence type="ECO:0000313" key="7">
    <source>
        <dbReference type="EMBL" id="OHB04118.1"/>
    </source>
</evidence>
<feature type="transmembrane region" description="Helical" evidence="6">
    <location>
        <begin position="130"/>
        <end position="147"/>
    </location>
</feature>
<keyword evidence="2" id="KW-1003">Cell membrane</keyword>
<feature type="transmembrane region" description="Helical" evidence="6">
    <location>
        <begin position="65"/>
        <end position="86"/>
    </location>
</feature>
<reference evidence="7 8" key="1">
    <citation type="journal article" date="2016" name="Nat. Commun.">
        <title>Thousands of microbial genomes shed light on interconnected biogeochemical processes in an aquifer system.</title>
        <authorList>
            <person name="Anantharaman K."/>
            <person name="Brown C.T."/>
            <person name="Hug L.A."/>
            <person name="Sharon I."/>
            <person name="Castelle C.J."/>
            <person name="Probst A.J."/>
            <person name="Thomas B.C."/>
            <person name="Singh A."/>
            <person name="Wilkins M.J."/>
            <person name="Karaoz U."/>
            <person name="Brodie E.L."/>
            <person name="Williams K.H."/>
            <person name="Hubbard S.S."/>
            <person name="Banfield J.F."/>
        </authorList>
    </citation>
    <scope>NUCLEOTIDE SEQUENCE [LARGE SCALE GENOMIC DNA]</scope>
</reference>
<dbReference type="AlphaFoldDB" id="A0A1G2U3M3"/>
<evidence type="ECO:0000256" key="1">
    <source>
        <dbReference type="ARBA" id="ARBA00004651"/>
    </source>
</evidence>
<dbReference type="PANTHER" id="PTHR30250:SF11">
    <property type="entry name" value="O-ANTIGEN TRANSPORTER-RELATED"/>
    <property type="match status" value="1"/>
</dbReference>
<keyword evidence="4 6" id="KW-1133">Transmembrane helix</keyword>
<proteinExistence type="predicted"/>
<protein>
    <recommendedName>
        <fullName evidence="9">Polysaccharide biosynthesis protein C-terminal domain-containing protein</fullName>
    </recommendedName>
</protein>
<evidence type="ECO:0000256" key="6">
    <source>
        <dbReference type="SAM" id="Phobius"/>
    </source>
</evidence>
<feature type="transmembrane region" description="Helical" evidence="6">
    <location>
        <begin position="107"/>
        <end position="124"/>
    </location>
</feature>